<dbReference type="Gene3D" id="2.180.10.10">
    <property type="entry name" value="RHS repeat-associated core"/>
    <property type="match status" value="1"/>
</dbReference>
<dbReference type="InterPro" id="IPR022385">
    <property type="entry name" value="Rhs_assc_core"/>
</dbReference>
<dbReference type="InterPro" id="IPR050708">
    <property type="entry name" value="T6SS_VgrG/RHS"/>
</dbReference>
<evidence type="ECO:0000313" key="3">
    <source>
        <dbReference type="EMBL" id="MDR6404451.1"/>
    </source>
</evidence>
<comment type="caution">
    <text evidence="3">The sequence shown here is derived from an EMBL/GenBank/DDBJ whole genome shotgun (WGS) entry which is preliminary data.</text>
</comment>
<keyword evidence="1" id="KW-0732">Signal</keyword>
<feature type="chain" id="PRO_5045724484" evidence="1">
    <location>
        <begin position="20"/>
        <end position="1136"/>
    </location>
</feature>
<gene>
    <name evidence="3" type="ORF">J2781_001371</name>
</gene>
<dbReference type="PANTHER" id="PTHR32305">
    <property type="match status" value="1"/>
</dbReference>
<dbReference type="RefSeq" id="WP_115979828.1">
    <property type="nucleotide sequence ID" value="NZ_JAVDQS010000003.1"/>
</dbReference>
<dbReference type="Proteomes" id="UP001184853">
    <property type="component" value="Unassembled WGS sequence"/>
</dbReference>
<dbReference type="Pfam" id="PF20041">
    <property type="entry name" value="DUF6443"/>
    <property type="match status" value="1"/>
</dbReference>
<sequence>MKKILIPVGALLISGLAQGQLTNTENYVYSKTYLDYNGTTPTKTSETVQYFDGLGRPKQVVKVKASPQGKDVVTHIEYDGFGRQVKDYLPVPQSSTLSGAIVPNPLSNVTNTPYGAEKIYSEKVLENSPLDRVLQQKQVGNDWNEKPVKFYYDTNYENELYKFISSTVWENGATKTTLTVAGYGANQLYKNIVLDEDGNETKEYKNGQGQVILVRKKLNDTDFADTYYVYNEYNQLAFVIPPLAVNKPITETLLNDLCYQYRYDGRNRLVEKKLPGKGWEYMLYDKQDRLVASQDTVLKEKGQWLYTKYDQFGRVAITGIGTGYQRSVEQVTVDSFGSNNVTRINTPFFNRQGIDVYYNNPDGSWPNSSNWVTLLSLNYYDTYPGYYFNPSFPTDILGQAPLTDIPTTEGLSTKSLPVMSLVKNIEDDNWTKNYTYYDKKGRAIGSYSINHLGGRTKVDSKLDFAGAVQQSITRHKRLDTDIDKVITENFTYDNQNRLLAHTHQIDSNPIEYLAQNSYNEISQITNKKVGGITPSSPLQSVDYAYNIRGWMTKINDPANLSGKLYGYEMKYQNPQSGGWIPQYNGNISEIDWKSSQDDVLRRYNYEYDPLNRLVGGYYLEPNSSIVWVGYFHEYYNYDLNGNITRLVRMGKPVAPQTTAQQIDELIYTYAGNRLITVSDASQNNSGYPLGGSTISYDVNGNMTNHLDKGISLIQYNYQNLPKQITSSLGNTSYIYRADGGKVKKIFGSKITDYLDGFQYENAVPKFLPTSEGYFNFENNKYIYNYTDHLGNVRISYFNNGSGVEVLEENNYYPFGLKHEGYNGLAGNPAYNYKYNGKELQETGMYDYGARFYMPDLGRWGVIDPLAEKMTRHSPYNYAFSNPINFIDPDGRQAIPPDDSGGYNIGQIWTDSDGSWERINGGWKSTTDGQPSVIDQALVTGKADGGYANMNLTYNNENTTGYNFLSTGYNKNGDYAGFESNATLVHASYTNNTGTGALPLAFDLGGEASILSSSLSARLGTENYNISGNANGSMWSVNANAAAGLLTGEGDRYGALLDGNVGAQVLKGEVSGSATLFGMTFKGTVGATAVSAHIGGTAGAYYDRNSGTFNIQLQENIGLGVGEKGAVEIKIPMPIIK</sequence>
<dbReference type="NCBIfam" id="TIGR03696">
    <property type="entry name" value="Rhs_assc_core"/>
    <property type="match status" value="1"/>
</dbReference>
<evidence type="ECO:0000259" key="2">
    <source>
        <dbReference type="Pfam" id="PF20041"/>
    </source>
</evidence>
<name>A0ABU1LCJ8_9FLAO</name>
<evidence type="ECO:0000313" key="4">
    <source>
        <dbReference type="Proteomes" id="UP001184853"/>
    </source>
</evidence>
<keyword evidence="4" id="KW-1185">Reference proteome</keyword>
<evidence type="ECO:0000256" key="1">
    <source>
        <dbReference type="SAM" id="SignalP"/>
    </source>
</evidence>
<feature type="signal peptide" evidence="1">
    <location>
        <begin position="1"/>
        <end position="19"/>
    </location>
</feature>
<organism evidence="3 4">
    <name type="scientific">Chryseobacterium geocarposphaerae</name>
    <dbReference type="NCBI Taxonomy" id="1416776"/>
    <lineage>
        <taxon>Bacteria</taxon>
        <taxon>Pseudomonadati</taxon>
        <taxon>Bacteroidota</taxon>
        <taxon>Flavobacteriia</taxon>
        <taxon>Flavobacteriales</taxon>
        <taxon>Weeksellaceae</taxon>
        <taxon>Chryseobacterium group</taxon>
        <taxon>Chryseobacterium</taxon>
    </lineage>
</organism>
<feature type="domain" description="DUF6443" evidence="2">
    <location>
        <begin position="31"/>
        <end position="147"/>
    </location>
</feature>
<reference evidence="3 4" key="1">
    <citation type="submission" date="2023-07" db="EMBL/GenBank/DDBJ databases">
        <title>Sorghum-associated microbial communities from plants grown in Nebraska, USA.</title>
        <authorList>
            <person name="Schachtman D."/>
        </authorList>
    </citation>
    <scope>NUCLEOTIDE SEQUENCE [LARGE SCALE GENOMIC DNA]</scope>
    <source>
        <strain evidence="3 4">DS1709</strain>
    </source>
</reference>
<proteinExistence type="predicted"/>
<accession>A0ABU1LCJ8</accession>
<dbReference type="PANTHER" id="PTHR32305:SF15">
    <property type="entry name" value="PROTEIN RHSA-RELATED"/>
    <property type="match status" value="1"/>
</dbReference>
<protein>
    <submittedName>
        <fullName evidence="3">RHS repeat-associated protein</fullName>
    </submittedName>
</protein>
<dbReference type="EMBL" id="JAVDQS010000003">
    <property type="protein sequence ID" value="MDR6404451.1"/>
    <property type="molecule type" value="Genomic_DNA"/>
</dbReference>
<dbReference type="InterPro" id="IPR045619">
    <property type="entry name" value="DUF6443"/>
</dbReference>